<keyword evidence="2" id="KW-1185">Reference proteome</keyword>
<protein>
    <submittedName>
        <fullName evidence="1">Uncharacterized protein</fullName>
    </submittedName>
</protein>
<sequence length="55" mass="6906">MFYRLLLNYFRLKLVQFIFTQLMMRLKLKKPEKTKSLIGFLELFLSHYMTKKMRK</sequence>
<evidence type="ECO:0000313" key="1">
    <source>
        <dbReference type="EMBL" id="KTC77237.1"/>
    </source>
</evidence>
<dbReference type="RefSeq" id="WP_160116264.1">
    <property type="nucleotide sequence ID" value="NZ_UGGY01000001.1"/>
</dbReference>
<dbReference type="EMBL" id="LNXU01000002">
    <property type="protein sequence ID" value="KTC77237.1"/>
    <property type="molecule type" value="Genomic_DNA"/>
</dbReference>
<evidence type="ECO:0000313" key="2">
    <source>
        <dbReference type="Proteomes" id="UP000054695"/>
    </source>
</evidence>
<gene>
    <name evidence="1" type="ORF">Lboz_0190</name>
</gene>
<dbReference type="Proteomes" id="UP000054695">
    <property type="component" value="Unassembled WGS sequence"/>
</dbReference>
<dbReference type="AlphaFoldDB" id="A0A0W0S2S9"/>
<comment type="caution">
    <text evidence="1">The sequence shown here is derived from an EMBL/GenBank/DDBJ whole genome shotgun (WGS) entry which is preliminary data.</text>
</comment>
<dbReference type="PATRIC" id="fig|447.4.peg.202"/>
<accession>A0A0W0S2S9</accession>
<organism evidence="1 2">
    <name type="scientific">Legionella bozemanae</name>
    <name type="common">Fluoribacter bozemanae</name>
    <dbReference type="NCBI Taxonomy" id="447"/>
    <lineage>
        <taxon>Bacteria</taxon>
        <taxon>Pseudomonadati</taxon>
        <taxon>Pseudomonadota</taxon>
        <taxon>Gammaproteobacteria</taxon>
        <taxon>Legionellales</taxon>
        <taxon>Legionellaceae</taxon>
        <taxon>Legionella</taxon>
    </lineage>
</organism>
<reference evidence="1 2" key="1">
    <citation type="submission" date="2015-11" db="EMBL/GenBank/DDBJ databases">
        <title>Genomic analysis of 38 Legionella species identifies large and diverse effector repertoires.</title>
        <authorList>
            <person name="Burstein D."/>
            <person name="Amaro F."/>
            <person name="Zusman T."/>
            <person name="Lifshitz Z."/>
            <person name="Cohen O."/>
            <person name="Gilbert J.A."/>
            <person name="Pupko T."/>
            <person name="Shuman H.A."/>
            <person name="Segal G."/>
        </authorList>
    </citation>
    <scope>NUCLEOTIDE SEQUENCE [LARGE SCALE GENOMIC DNA]</scope>
    <source>
        <strain evidence="1 2">WIGA</strain>
    </source>
</reference>
<name>A0A0W0S2S9_LEGBO</name>
<proteinExistence type="predicted"/>